<reference evidence="2 3" key="1">
    <citation type="submission" date="2019-09" db="EMBL/GenBank/DDBJ databases">
        <title>Draft genome sequence of Ginsengibacter sp. BR5-29.</title>
        <authorList>
            <person name="Im W.-T."/>
        </authorList>
    </citation>
    <scope>NUCLEOTIDE SEQUENCE [LARGE SCALE GENOMIC DNA]</scope>
    <source>
        <strain evidence="2 3">BR5-29</strain>
    </source>
</reference>
<dbReference type="AlphaFoldDB" id="A0A5J5IDH1"/>
<dbReference type="EMBL" id="VYQF01000010">
    <property type="protein sequence ID" value="KAA9035880.1"/>
    <property type="molecule type" value="Genomic_DNA"/>
</dbReference>
<name>A0A5J5IDH1_9BACT</name>
<dbReference type="Pfam" id="PF20409">
    <property type="entry name" value="SnoaL_5"/>
    <property type="match status" value="1"/>
</dbReference>
<gene>
    <name evidence="2" type="ORF">FW778_20220</name>
</gene>
<proteinExistence type="predicted"/>
<feature type="domain" description="SnoaL-like" evidence="1">
    <location>
        <begin position="1"/>
        <end position="118"/>
    </location>
</feature>
<protein>
    <submittedName>
        <fullName evidence="2">Nuclear transport factor 2 family protein</fullName>
    </submittedName>
</protein>
<sequence length="119" mass="13335">MTTQQTASRLVELCRSGDFETAQKDLFSNYAISIEPHATPAFDKETKGLDAILEKGKKFDSMVEKRHGITISDPLIATNSFACIMTMDVTMKEGGRMQMAELCVYEVKDGEVISEHFFM</sequence>
<accession>A0A5J5IDH1</accession>
<comment type="caution">
    <text evidence="2">The sequence shown here is derived from an EMBL/GenBank/DDBJ whole genome shotgun (WGS) entry which is preliminary data.</text>
</comment>
<dbReference type="SUPFAM" id="SSF54427">
    <property type="entry name" value="NTF2-like"/>
    <property type="match status" value="1"/>
</dbReference>
<keyword evidence="3" id="KW-1185">Reference proteome</keyword>
<dbReference type="Gene3D" id="3.10.450.50">
    <property type="match status" value="1"/>
</dbReference>
<dbReference type="Proteomes" id="UP000326903">
    <property type="component" value="Unassembled WGS sequence"/>
</dbReference>
<dbReference type="InterPro" id="IPR032710">
    <property type="entry name" value="NTF2-like_dom_sf"/>
</dbReference>
<organism evidence="2 3">
    <name type="scientific">Ginsengibacter hankyongi</name>
    <dbReference type="NCBI Taxonomy" id="2607284"/>
    <lineage>
        <taxon>Bacteria</taxon>
        <taxon>Pseudomonadati</taxon>
        <taxon>Bacteroidota</taxon>
        <taxon>Chitinophagia</taxon>
        <taxon>Chitinophagales</taxon>
        <taxon>Chitinophagaceae</taxon>
        <taxon>Ginsengibacter</taxon>
    </lineage>
</organism>
<dbReference type="InterPro" id="IPR046860">
    <property type="entry name" value="SnoaL_5"/>
</dbReference>
<evidence type="ECO:0000259" key="1">
    <source>
        <dbReference type="Pfam" id="PF20409"/>
    </source>
</evidence>
<evidence type="ECO:0000313" key="2">
    <source>
        <dbReference type="EMBL" id="KAA9035880.1"/>
    </source>
</evidence>
<dbReference type="RefSeq" id="WP_150416707.1">
    <property type="nucleotide sequence ID" value="NZ_VYQF01000010.1"/>
</dbReference>
<evidence type="ECO:0000313" key="3">
    <source>
        <dbReference type="Proteomes" id="UP000326903"/>
    </source>
</evidence>